<protein>
    <submittedName>
        <fullName evidence="1">Uncharacterized protein</fullName>
    </submittedName>
</protein>
<dbReference type="EMBL" id="MT682386">
    <property type="protein sequence ID" value="QOC54203.1"/>
    <property type="molecule type" value="Genomic_DNA"/>
</dbReference>
<evidence type="ECO:0000313" key="1">
    <source>
        <dbReference type="EMBL" id="QOC54203.1"/>
    </source>
</evidence>
<accession>A0A866D1Q3</accession>
<reference evidence="1 2" key="1">
    <citation type="journal article" date="2020" name="bioRxiv">
        <title>Dynamics of infection in a novel group of promiscuous phages and hosts of multiple bacterial genera retrieved from river communities.</title>
        <authorList>
            <person name="Cazares D."/>
            <person name="Cazares A."/>
            <person name="Figueroa W."/>
            <person name="Guarneros G."/>
            <person name="Edwards R.A."/>
            <person name="Vinuesa P."/>
        </authorList>
    </citation>
    <scope>NUCLEOTIDE SEQUENCE [LARGE SCALE GENOMIC DNA]</scope>
</reference>
<gene>
    <name evidence="1" type="ORF">Atoyac1_23</name>
</gene>
<proteinExistence type="predicted"/>
<evidence type="ECO:0000313" key="2">
    <source>
        <dbReference type="Proteomes" id="UP000662993"/>
    </source>
</evidence>
<name>A0A866D1Q3_9CAUD</name>
<dbReference type="InterPro" id="IPR057548">
    <property type="entry name" value="S-AdoMet_lyase-like"/>
</dbReference>
<sequence length="131" mass="14966">MLNRIYVVISAELSTLNAADNDGRSDDLLRRLNGRFDSSCVDEVQGCYKGTLERSFVVQCKDHSDVGVVHRFAKEFSQESILLVDSRRTAFLLYVDSLTMERLGHLYTQYDQPTTDAWTYNADSGTYFYVV</sequence>
<organism evidence="1 2">
    <name type="scientific">Aeromonas phage Atoyac1</name>
    <dbReference type="NCBI Taxonomy" id="2767547"/>
    <lineage>
        <taxon>Viruses</taxon>
        <taxon>Duplodnaviria</taxon>
        <taxon>Heunggongvirae</taxon>
        <taxon>Uroviricota</taxon>
        <taxon>Caudoviricetes</taxon>
        <taxon>Autographivirales</taxon>
        <taxon>Autonotataviridae</taxon>
        <taxon>Melnykvirinae</taxon>
        <taxon>Atoyacvirus</taxon>
        <taxon>Atoyacvirus atoyac1</taxon>
    </lineage>
</organism>
<dbReference type="Proteomes" id="UP000662993">
    <property type="component" value="Segment"/>
</dbReference>
<keyword evidence="2" id="KW-1185">Reference proteome</keyword>
<dbReference type="Pfam" id="PF23780">
    <property type="entry name" value="S-AdoMet_lyase"/>
    <property type="match status" value="1"/>
</dbReference>